<protein>
    <submittedName>
        <fullName evidence="7">Uncharacterized protein</fullName>
    </submittedName>
</protein>
<evidence type="ECO:0000256" key="6">
    <source>
        <dbReference type="SAM" id="MobiDB-lite"/>
    </source>
</evidence>
<evidence type="ECO:0000256" key="2">
    <source>
        <dbReference type="ARBA" id="ARBA00023015"/>
    </source>
</evidence>
<feature type="compositionally biased region" description="Polar residues" evidence="6">
    <location>
        <begin position="15"/>
        <end position="29"/>
    </location>
</feature>
<keyword evidence="2" id="KW-0805">Transcription regulation</keyword>
<evidence type="ECO:0000256" key="3">
    <source>
        <dbReference type="ARBA" id="ARBA00023163"/>
    </source>
</evidence>
<evidence type="ECO:0000256" key="5">
    <source>
        <dbReference type="ARBA" id="ARBA00025730"/>
    </source>
</evidence>
<accession>A0ABQ9FRC8</accession>
<keyword evidence="8" id="KW-1185">Reference proteome</keyword>
<reference evidence="7 8" key="1">
    <citation type="submission" date="2022-12" db="EMBL/GenBank/DDBJ databases">
        <title>Chromosome-level genome of Tegillarca granosa.</title>
        <authorList>
            <person name="Kim J."/>
        </authorList>
    </citation>
    <scope>NUCLEOTIDE SEQUENCE [LARGE SCALE GENOMIC DNA]</scope>
    <source>
        <strain evidence="7">Teg-2019</strain>
        <tissue evidence="7">Adductor muscle</tissue>
    </source>
</reference>
<dbReference type="Proteomes" id="UP001217089">
    <property type="component" value="Unassembled WGS sequence"/>
</dbReference>
<comment type="similarity">
    <text evidence="5">Belongs to the TAF10 family.</text>
</comment>
<gene>
    <name evidence="7" type="ORF">KUTeg_001426</name>
</gene>
<name>A0ABQ9FRC8_TEGGR</name>
<comment type="caution">
    <text evidence="7">The sequence shown here is derived from an EMBL/GenBank/DDBJ whole genome shotgun (WGS) entry which is preliminary data.</text>
</comment>
<dbReference type="PANTHER" id="PTHR21242">
    <property type="entry name" value="TRANSCRIPTION INITIATION FACTOR TFIID SUBUNIT 10"/>
    <property type="match status" value="1"/>
</dbReference>
<organism evidence="7 8">
    <name type="scientific">Tegillarca granosa</name>
    <name type="common">Malaysian cockle</name>
    <name type="synonym">Anadara granosa</name>
    <dbReference type="NCBI Taxonomy" id="220873"/>
    <lineage>
        <taxon>Eukaryota</taxon>
        <taxon>Metazoa</taxon>
        <taxon>Spiralia</taxon>
        <taxon>Lophotrochozoa</taxon>
        <taxon>Mollusca</taxon>
        <taxon>Bivalvia</taxon>
        <taxon>Autobranchia</taxon>
        <taxon>Pteriomorphia</taxon>
        <taxon>Arcoida</taxon>
        <taxon>Arcoidea</taxon>
        <taxon>Arcidae</taxon>
        <taxon>Tegillarca</taxon>
    </lineage>
</organism>
<dbReference type="PANTHER" id="PTHR21242:SF0">
    <property type="entry name" value="TRANSCRIPTION INITIATION FACTOR TFIID SUBUNIT 10"/>
    <property type="match status" value="1"/>
</dbReference>
<feature type="region of interest" description="Disordered" evidence="6">
    <location>
        <begin position="1"/>
        <end position="36"/>
    </location>
</feature>
<evidence type="ECO:0000256" key="1">
    <source>
        <dbReference type="ARBA" id="ARBA00004123"/>
    </source>
</evidence>
<proteinExistence type="inferred from homology"/>
<comment type="subcellular location">
    <subcellularLocation>
        <location evidence="1">Nucleus</location>
    </subcellularLocation>
</comment>
<evidence type="ECO:0000313" key="7">
    <source>
        <dbReference type="EMBL" id="KAJ8319839.1"/>
    </source>
</evidence>
<keyword evidence="3" id="KW-0804">Transcription</keyword>
<dbReference type="InterPro" id="IPR003923">
    <property type="entry name" value="TAF10"/>
</dbReference>
<dbReference type="Pfam" id="PF03540">
    <property type="entry name" value="TAF10"/>
    <property type="match status" value="1"/>
</dbReference>
<sequence>MSKRYETPQGGAAGNMTTPTHGTVANPAQESRGPSVPLTDFVQQLEDYAPTDKKLTLTMEDLTPALSEYGINVKKPAYFT</sequence>
<evidence type="ECO:0000256" key="4">
    <source>
        <dbReference type="ARBA" id="ARBA00023242"/>
    </source>
</evidence>
<dbReference type="EMBL" id="JARBDR010000141">
    <property type="protein sequence ID" value="KAJ8319839.1"/>
    <property type="molecule type" value="Genomic_DNA"/>
</dbReference>
<keyword evidence="4" id="KW-0539">Nucleus</keyword>
<evidence type="ECO:0000313" key="8">
    <source>
        <dbReference type="Proteomes" id="UP001217089"/>
    </source>
</evidence>